<dbReference type="EMBL" id="BAABKB010000039">
    <property type="protein sequence ID" value="GAA5032513.1"/>
    <property type="molecule type" value="Genomic_DNA"/>
</dbReference>
<evidence type="ECO:0000313" key="3">
    <source>
        <dbReference type="Proteomes" id="UP001501759"/>
    </source>
</evidence>
<accession>A0ABP9JK56</accession>
<gene>
    <name evidence="2" type="ORF">GCM10023335_75120</name>
</gene>
<reference evidence="3" key="1">
    <citation type="journal article" date="2019" name="Int. J. Syst. Evol. Microbiol.">
        <title>The Global Catalogue of Microorganisms (GCM) 10K type strain sequencing project: providing services to taxonomists for standard genome sequencing and annotation.</title>
        <authorList>
            <consortium name="The Broad Institute Genomics Platform"/>
            <consortium name="The Broad Institute Genome Sequencing Center for Infectious Disease"/>
            <person name="Wu L."/>
            <person name="Ma J."/>
        </authorList>
    </citation>
    <scope>NUCLEOTIDE SEQUENCE [LARGE SCALE GENOMIC DNA]</scope>
    <source>
        <strain evidence="3">JCM 18409</strain>
    </source>
</reference>
<keyword evidence="3" id="KW-1185">Reference proteome</keyword>
<comment type="caution">
    <text evidence="2">The sequence shown here is derived from an EMBL/GenBank/DDBJ whole genome shotgun (WGS) entry which is preliminary data.</text>
</comment>
<protein>
    <submittedName>
        <fullName evidence="2">Uncharacterized protein</fullName>
    </submittedName>
</protein>
<feature type="region of interest" description="Disordered" evidence="1">
    <location>
        <begin position="44"/>
        <end position="77"/>
    </location>
</feature>
<proteinExistence type="predicted"/>
<organism evidence="2 3">
    <name type="scientific">Streptomyces siamensis</name>
    <dbReference type="NCBI Taxonomy" id="1274986"/>
    <lineage>
        <taxon>Bacteria</taxon>
        <taxon>Bacillati</taxon>
        <taxon>Actinomycetota</taxon>
        <taxon>Actinomycetes</taxon>
        <taxon>Kitasatosporales</taxon>
        <taxon>Streptomycetaceae</taxon>
        <taxon>Streptomyces</taxon>
    </lineage>
</organism>
<sequence>MYWQTCQKQTACLRPSAPDTQHELLVPRPGNHRSLRGIPRARPVSGAMARPQPAVHGGAQFDGAVRLPPGRRLTPRGRQMRTGTIRYAQAAQCGGCSRLQPVRKSRAVVHASAW</sequence>
<evidence type="ECO:0000313" key="2">
    <source>
        <dbReference type="EMBL" id="GAA5032513.1"/>
    </source>
</evidence>
<name>A0ABP9JK56_9ACTN</name>
<dbReference type="Proteomes" id="UP001501759">
    <property type="component" value="Unassembled WGS sequence"/>
</dbReference>
<evidence type="ECO:0000256" key="1">
    <source>
        <dbReference type="SAM" id="MobiDB-lite"/>
    </source>
</evidence>